<dbReference type="EMBL" id="CM045765">
    <property type="protein sequence ID" value="KAI8000271.1"/>
    <property type="molecule type" value="Genomic_DNA"/>
</dbReference>
<evidence type="ECO:0000313" key="1">
    <source>
        <dbReference type="EMBL" id="KAI8000271.1"/>
    </source>
</evidence>
<accession>A0ACC0GGI1</accession>
<comment type="caution">
    <text evidence="1">The sequence shown here is derived from an EMBL/GenBank/DDBJ whole genome shotgun (WGS) entry which is preliminary data.</text>
</comment>
<proteinExistence type="predicted"/>
<name>A0ACC0GGI1_9ERIC</name>
<keyword evidence="2" id="KW-1185">Reference proteome</keyword>
<gene>
    <name evidence="1" type="ORF">LOK49_LG09G00185</name>
</gene>
<sequence length="116" mass="12467">MAKKMVMGCSMWVLALILSPTNATSCKQFIHKLRPCKPFLVGKGSSVTATSACCKGARDLNRMISSSVSDSKGLVTCLTNAAKSMKFKSGQAMQLQKLCNIKNPSPSIFAYLDAIE</sequence>
<evidence type="ECO:0000313" key="2">
    <source>
        <dbReference type="Proteomes" id="UP001060215"/>
    </source>
</evidence>
<reference evidence="1 2" key="1">
    <citation type="journal article" date="2022" name="Plant J.">
        <title>Chromosome-level genome of Camellia lanceoleosa provides a valuable resource for understanding genome evolution and self-incompatibility.</title>
        <authorList>
            <person name="Gong W."/>
            <person name="Xiao S."/>
            <person name="Wang L."/>
            <person name="Liao Z."/>
            <person name="Chang Y."/>
            <person name="Mo W."/>
            <person name="Hu G."/>
            <person name="Li W."/>
            <person name="Zhao G."/>
            <person name="Zhu H."/>
            <person name="Hu X."/>
            <person name="Ji K."/>
            <person name="Xiang X."/>
            <person name="Song Q."/>
            <person name="Yuan D."/>
            <person name="Jin S."/>
            <person name="Zhang L."/>
        </authorList>
    </citation>
    <scope>NUCLEOTIDE SEQUENCE [LARGE SCALE GENOMIC DNA]</scope>
    <source>
        <strain evidence="1">SQ_2022a</strain>
    </source>
</reference>
<organism evidence="1 2">
    <name type="scientific">Camellia lanceoleosa</name>
    <dbReference type="NCBI Taxonomy" id="1840588"/>
    <lineage>
        <taxon>Eukaryota</taxon>
        <taxon>Viridiplantae</taxon>
        <taxon>Streptophyta</taxon>
        <taxon>Embryophyta</taxon>
        <taxon>Tracheophyta</taxon>
        <taxon>Spermatophyta</taxon>
        <taxon>Magnoliopsida</taxon>
        <taxon>eudicotyledons</taxon>
        <taxon>Gunneridae</taxon>
        <taxon>Pentapetalae</taxon>
        <taxon>asterids</taxon>
        <taxon>Ericales</taxon>
        <taxon>Theaceae</taxon>
        <taxon>Camellia</taxon>
    </lineage>
</organism>
<protein>
    <submittedName>
        <fullName evidence="1">Uncharacterized protein</fullName>
    </submittedName>
</protein>
<dbReference type="Proteomes" id="UP001060215">
    <property type="component" value="Chromosome 8"/>
</dbReference>